<proteinExistence type="predicted"/>
<accession>A0A7S0Q5V7</accession>
<dbReference type="AlphaFoldDB" id="A0A7S0Q5V7"/>
<name>A0A7S0Q5V7_9EUKA</name>
<reference evidence="1" key="1">
    <citation type="submission" date="2021-01" db="EMBL/GenBank/DDBJ databases">
        <authorList>
            <person name="Corre E."/>
            <person name="Pelletier E."/>
            <person name="Niang G."/>
            <person name="Scheremetjew M."/>
            <person name="Finn R."/>
            <person name="Kale V."/>
            <person name="Holt S."/>
            <person name="Cochrane G."/>
            <person name="Meng A."/>
            <person name="Brown T."/>
            <person name="Cohen L."/>
        </authorList>
    </citation>
    <scope>NUCLEOTIDE SEQUENCE</scope>
    <source>
        <strain evidence="1">PLY182g</strain>
    </source>
</reference>
<organism evidence="1">
    <name type="scientific">Coccolithus braarudii</name>
    <dbReference type="NCBI Taxonomy" id="221442"/>
    <lineage>
        <taxon>Eukaryota</taxon>
        <taxon>Haptista</taxon>
        <taxon>Haptophyta</taxon>
        <taxon>Prymnesiophyceae</taxon>
        <taxon>Coccolithales</taxon>
        <taxon>Coccolithaceae</taxon>
        <taxon>Coccolithus</taxon>
    </lineage>
</organism>
<protein>
    <submittedName>
        <fullName evidence="1">Uncharacterized protein</fullName>
    </submittedName>
</protein>
<sequence>MLAANIHAALSTFPECPGASAACIGTAWDRLDSAVLAARAVDLNRPWDHVRNDILAACGLRAQTSTEHCFNDFNHVDCCAMLAENTHRTNEESRVMGMHAVNQLGPHILDASVRSHGDGGSWCTCHLSAPYDVCHRQFGARTAFKLVWCEGSQVAALLDDDANVLSFGKPIQASAPSTIPAYGGPRARADAWKVLVHSTNSSWAERWVSACEAIVRRDADDVETSAHGKVASSAHEEL</sequence>
<evidence type="ECO:0000313" key="1">
    <source>
        <dbReference type="EMBL" id="CAD8612741.1"/>
    </source>
</evidence>
<gene>
    <name evidence="1" type="ORF">CPEL01642_LOCUS16121</name>
</gene>
<dbReference type="EMBL" id="HBEY01033806">
    <property type="protein sequence ID" value="CAD8612741.1"/>
    <property type="molecule type" value="Transcribed_RNA"/>
</dbReference>